<name>A0A2W7I8K5_9FLAO</name>
<dbReference type="RefSeq" id="WP_111540314.1">
    <property type="nucleotide sequence ID" value="NZ_QKYV01000002.1"/>
</dbReference>
<sequence>MKILKTSLLFLFASFAMHAQDLKKEEVPANLISSFEKEFTNVSDVEWEKDMDNYKVEFDLDRQEQEVWYAPNGKEVKREVEIMSSQLPNSILSTLKNKFASFEIEDIEMTTINNEVTYEVEVENSNKEMVLTLDKNGKVLSERLD</sequence>
<dbReference type="Proteomes" id="UP000249542">
    <property type="component" value="Unassembled WGS sequence"/>
</dbReference>
<organism evidence="3 4">
    <name type="scientific">Mesonia algae</name>
    <dbReference type="NCBI Taxonomy" id="213248"/>
    <lineage>
        <taxon>Bacteria</taxon>
        <taxon>Pseudomonadati</taxon>
        <taxon>Bacteroidota</taxon>
        <taxon>Flavobacteriia</taxon>
        <taxon>Flavobacteriales</taxon>
        <taxon>Flavobacteriaceae</taxon>
        <taxon>Mesonia</taxon>
    </lineage>
</organism>
<protein>
    <submittedName>
        <fullName evidence="3">Putative PepSY-like beta-lactamase-inhibitor</fullName>
    </submittedName>
</protein>
<comment type="caution">
    <text evidence="3">The sequence shown here is derived from an EMBL/GenBank/DDBJ whole genome shotgun (WGS) entry which is preliminary data.</text>
</comment>
<evidence type="ECO:0000313" key="4">
    <source>
        <dbReference type="Proteomes" id="UP000249542"/>
    </source>
</evidence>
<evidence type="ECO:0000259" key="2">
    <source>
        <dbReference type="Pfam" id="PF11396"/>
    </source>
</evidence>
<evidence type="ECO:0000256" key="1">
    <source>
        <dbReference type="SAM" id="SignalP"/>
    </source>
</evidence>
<dbReference type="Pfam" id="PF11396">
    <property type="entry name" value="PepSY_like"/>
    <property type="match status" value="1"/>
</dbReference>
<proteinExistence type="predicted"/>
<evidence type="ECO:0000313" key="3">
    <source>
        <dbReference type="EMBL" id="PZW42669.1"/>
    </source>
</evidence>
<dbReference type="InterPro" id="IPR021533">
    <property type="entry name" value="PepSY-like"/>
</dbReference>
<gene>
    <name evidence="3" type="ORF">LX95_00985</name>
</gene>
<reference evidence="3 4" key="1">
    <citation type="submission" date="2018-06" db="EMBL/GenBank/DDBJ databases">
        <title>Genomic Encyclopedia of Archaeal and Bacterial Type Strains, Phase II (KMG-II): from individual species to whole genera.</title>
        <authorList>
            <person name="Goeker M."/>
        </authorList>
    </citation>
    <scope>NUCLEOTIDE SEQUENCE [LARGE SCALE GENOMIC DNA]</scope>
    <source>
        <strain evidence="3 4">DSM 15361</strain>
    </source>
</reference>
<keyword evidence="4" id="KW-1185">Reference proteome</keyword>
<dbReference type="Gene3D" id="3.10.450.360">
    <property type="match status" value="1"/>
</dbReference>
<dbReference type="SUPFAM" id="SSF160574">
    <property type="entry name" value="BT0923-like"/>
    <property type="match status" value="1"/>
</dbReference>
<feature type="chain" id="PRO_5015846357" evidence="1">
    <location>
        <begin position="20"/>
        <end position="145"/>
    </location>
</feature>
<dbReference type="AlphaFoldDB" id="A0A2W7I8K5"/>
<dbReference type="EMBL" id="QKYV01000002">
    <property type="protein sequence ID" value="PZW42669.1"/>
    <property type="molecule type" value="Genomic_DNA"/>
</dbReference>
<feature type="domain" description="Putative beta-lactamase-inhibitor-like PepSY-like" evidence="2">
    <location>
        <begin position="54"/>
        <end position="140"/>
    </location>
</feature>
<accession>A0A2W7I8K5</accession>
<keyword evidence="1" id="KW-0732">Signal</keyword>
<feature type="signal peptide" evidence="1">
    <location>
        <begin position="1"/>
        <end position="19"/>
    </location>
</feature>